<feature type="compositionally biased region" description="Low complexity" evidence="1">
    <location>
        <begin position="191"/>
        <end position="210"/>
    </location>
</feature>
<evidence type="ECO:0000256" key="1">
    <source>
        <dbReference type="SAM" id="MobiDB-lite"/>
    </source>
</evidence>
<feature type="compositionally biased region" description="Pro residues" evidence="1">
    <location>
        <begin position="211"/>
        <end position="221"/>
    </location>
</feature>
<reference evidence="4" key="1">
    <citation type="submission" date="2019-10" db="EMBL/GenBank/DDBJ databases">
        <title>Lacipirellula parvula gen. nov., sp. nov., representing a lineage of planctomycetes widespread in freshwater anoxic habitats, and description of the family Lacipirellulaceae.</title>
        <authorList>
            <person name="Dedysh S.N."/>
            <person name="Kulichevskaya I.S."/>
            <person name="Beletsky A.V."/>
            <person name="Rakitin A.L."/>
            <person name="Mardanov A.V."/>
            <person name="Ivanova A.A."/>
            <person name="Saltykova V.X."/>
            <person name="Rijpstra W.I.C."/>
            <person name="Sinninghe Damste J.S."/>
            <person name="Ravin N.V."/>
        </authorList>
    </citation>
    <scope>NUCLEOTIDE SEQUENCE [LARGE SCALE GENOMIC DNA]</scope>
    <source>
        <strain evidence="4">PX69</strain>
    </source>
</reference>
<dbReference type="AlphaFoldDB" id="A0A5K7XBF6"/>
<gene>
    <name evidence="3" type="ORF">PLANPX_1793</name>
</gene>
<evidence type="ECO:0000256" key="2">
    <source>
        <dbReference type="SAM" id="SignalP"/>
    </source>
</evidence>
<keyword evidence="4" id="KW-1185">Reference proteome</keyword>
<dbReference type="KEGG" id="lpav:PLANPX_1793"/>
<organism evidence="3 4">
    <name type="scientific">Lacipirellula parvula</name>
    <dbReference type="NCBI Taxonomy" id="2650471"/>
    <lineage>
        <taxon>Bacteria</taxon>
        <taxon>Pseudomonadati</taxon>
        <taxon>Planctomycetota</taxon>
        <taxon>Planctomycetia</taxon>
        <taxon>Pirellulales</taxon>
        <taxon>Lacipirellulaceae</taxon>
        <taxon>Lacipirellula</taxon>
    </lineage>
</organism>
<feature type="chain" id="PRO_5024820643" evidence="2">
    <location>
        <begin position="17"/>
        <end position="272"/>
    </location>
</feature>
<dbReference type="Proteomes" id="UP000326837">
    <property type="component" value="Chromosome"/>
</dbReference>
<feature type="compositionally biased region" description="Basic and acidic residues" evidence="1">
    <location>
        <begin position="131"/>
        <end position="141"/>
    </location>
</feature>
<evidence type="ECO:0000313" key="4">
    <source>
        <dbReference type="Proteomes" id="UP000326837"/>
    </source>
</evidence>
<dbReference type="EMBL" id="AP021861">
    <property type="protein sequence ID" value="BBO32181.1"/>
    <property type="molecule type" value="Genomic_DNA"/>
</dbReference>
<feature type="region of interest" description="Disordered" evidence="1">
    <location>
        <begin position="79"/>
        <end position="141"/>
    </location>
</feature>
<name>A0A5K7XBF6_9BACT</name>
<feature type="compositionally biased region" description="Basic and acidic residues" evidence="1">
    <location>
        <begin position="38"/>
        <end position="49"/>
    </location>
</feature>
<feature type="region of interest" description="Disordered" evidence="1">
    <location>
        <begin position="30"/>
        <end position="49"/>
    </location>
</feature>
<accession>A0A5K7XBF6</accession>
<feature type="region of interest" description="Disordered" evidence="1">
    <location>
        <begin position="185"/>
        <end position="272"/>
    </location>
</feature>
<dbReference type="RefSeq" id="WP_152098189.1">
    <property type="nucleotide sequence ID" value="NZ_AP021861.1"/>
</dbReference>
<proteinExistence type="predicted"/>
<keyword evidence="2" id="KW-0732">Signal</keyword>
<evidence type="ECO:0000313" key="3">
    <source>
        <dbReference type="EMBL" id="BBO32181.1"/>
    </source>
</evidence>
<feature type="signal peptide" evidence="2">
    <location>
        <begin position="1"/>
        <end position="16"/>
    </location>
</feature>
<protein>
    <submittedName>
        <fullName evidence="3">Uncharacterized protein</fullName>
    </submittedName>
</protein>
<sequence length="272" mass="29801">MRISTCLRLCRSFAFAALLASAWPSALPAAETAPQQGDDQRDFSAEAAARHADRFEALRDPELRRHYLDQAESRRWSDLERRTRVESKLTPGSGELPPEIRQLQKSLGGPQVDQFPALRSDGFGAPSSPSRNDRSPRGSQRDVIRALRDAATQLDATANRLEQLDLYRQADGLRHQAQQLRIDARGFGGDPQTTPTPSTPTPSSWEQWPTSPAPAPVPQPVLLPDAVPQPTLNTIPTPAPTADPRIPDDQPKPQPLNDSPASSPIAEPELED</sequence>